<dbReference type="HOGENOM" id="CLU_083489_0_0_1"/>
<evidence type="ECO:0000256" key="1">
    <source>
        <dbReference type="SAM" id="SignalP"/>
    </source>
</evidence>
<feature type="domain" description="UVR" evidence="2">
    <location>
        <begin position="64"/>
        <end position="99"/>
    </location>
</feature>
<name>A0A0D3I262_EMIH1</name>
<dbReference type="GeneID" id="17282391"/>
<keyword evidence="4" id="KW-1185">Reference proteome</keyword>
<feature type="chain" id="PRO_5044053457" description="UVR domain-containing protein" evidence="1">
    <location>
        <begin position="19"/>
        <end position="291"/>
    </location>
</feature>
<keyword evidence="1" id="KW-0732">Signal</keyword>
<evidence type="ECO:0000313" key="4">
    <source>
        <dbReference type="Proteomes" id="UP000013827"/>
    </source>
</evidence>
<dbReference type="PANTHER" id="PTHR33917:SF3">
    <property type="entry name" value="PROTEIN EXECUTER 1, CHLOROPLASTIC"/>
    <property type="match status" value="1"/>
</dbReference>
<feature type="signal peptide" evidence="1">
    <location>
        <begin position="1"/>
        <end position="18"/>
    </location>
</feature>
<dbReference type="Proteomes" id="UP000013827">
    <property type="component" value="Unassembled WGS sequence"/>
</dbReference>
<dbReference type="InterPro" id="IPR001943">
    <property type="entry name" value="UVR_dom"/>
</dbReference>
<sequence length="291" mass="32127">MSRRIYLMVLLTLLPASGHLVGGGRHPASRIRAPGARADGAAAAPTFESKLRHFAPAADLPALRTEAARLENDLQSAVEEQDFAAAAMLRDDISQLRQKDPAFLASNLRERLEALVRRESYGEAATTRDQLLVLRRFQPQYQLAGLWKGNYPNHGEATIKIHYEGDTLVAVKVTGDEHVPAGETTFRADLTTPYQEPAAVEAVEEDLVGVRVEVVSVGSDGTSQQREVERYQGEGRIAARGFQHAHYVPGQLFLMDNDVIGFLWLQLGTFVVFNRVQDGPDEMIERRAVDA</sequence>
<dbReference type="InterPro" id="IPR044680">
    <property type="entry name" value="EX1/2"/>
</dbReference>
<proteinExistence type="predicted"/>
<accession>A0A0D3I262</accession>
<reference evidence="4" key="1">
    <citation type="journal article" date="2013" name="Nature">
        <title>Pan genome of the phytoplankton Emiliania underpins its global distribution.</title>
        <authorList>
            <person name="Read B.A."/>
            <person name="Kegel J."/>
            <person name="Klute M.J."/>
            <person name="Kuo A."/>
            <person name="Lefebvre S.C."/>
            <person name="Maumus F."/>
            <person name="Mayer C."/>
            <person name="Miller J."/>
            <person name="Monier A."/>
            <person name="Salamov A."/>
            <person name="Young J."/>
            <person name="Aguilar M."/>
            <person name="Claverie J.M."/>
            <person name="Frickenhaus S."/>
            <person name="Gonzalez K."/>
            <person name="Herman E.K."/>
            <person name="Lin Y.C."/>
            <person name="Napier J."/>
            <person name="Ogata H."/>
            <person name="Sarno A.F."/>
            <person name="Shmutz J."/>
            <person name="Schroeder D."/>
            <person name="de Vargas C."/>
            <person name="Verret F."/>
            <person name="von Dassow P."/>
            <person name="Valentin K."/>
            <person name="Van de Peer Y."/>
            <person name="Wheeler G."/>
            <person name="Dacks J.B."/>
            <person name="Delwiche C.F."/>
            <person name="Dyhrman S.T."/>
            <person name="Glockner G."/>
            <person name="John U."/>
            <person name="Richards T."/>
            <person name="Worden A.Z."/>
            <person name="Zhang X."/>
            <person name="Grigoriev I.V."/>
            <person name="Allen A.E."/>
            <person name="Bidle K."/>
            <person name="Borodovsky M."/>
            <person name="Bowler C."/>
            <person name="Brownlee C."/>
            <person name="Cock J.M."/>
            <person name="Elias M."/>
            <person name="Gladyshev V.N."/>
            <person name="Groth M."/>
            <person name="Guda C."/>
            <person name="Hadaegh A."/>
            <person name="Iglesias-Rodriguez M.D."/>
            <person name="Jenkins J."/>
            <person name="Jones B.M."/>
            <person name="Lawson T."/>
            <person name="Leese F."/>
            <person name="Lindquist E."/>
            <person name="Lobanov A."/>
            <person name="Lomsadze A."/>
            <person name="Malik S.B."/>
            <person name="Marsh M.E."/>
            <person name="Mackinder L."/>
            <person name="Mock T."/>
            <person name="Mueller-Roeber B."/>
            <person name="Pagarete A."/>
            <person name="Parker M."/>
            <person name="Probert I."/>
            <person name="Quesneville H."/>
            <person name="Raines C."/>
            <person name="Rensing S.A."/>
            <person name="Riano-Pachon D.M."/>
            <person name="Richier S."/>
            <person name="Rokitta S."/>
            <person name="Shiraiwa Y."/>
            <person name="Soanes D.M."/>
            <person name="van der Giezen M."/>
            <person name="Wahlund T.M."/>
            <person name="Williams B."/>
            <person name="Wilson W."/>
            <person name="Wolfe G."/>
            <person name="Wurch L.L."/>
        </authorList>
    </citation>
    <scope>NUCLEOTIDE SEQUENCE</scope>
</reference>
<reference evidence="3" key="2">
    <citation type="submission" date="2024-10" db="UniProtKB">
        <authorList>
            <consortium name="EnsemblProtists"/>
        </authorList>
    </citation>
    <scope>IDENTIFICATION</scope>
</reference>
<evidence type="ECO:0000259" key="2">
    <source>
        <dbReference type="PROSITE" id="PS50151"/>
    </source>
</evidence>
<dbReference type="Pfam" id="PF12014">
    <property type="entry name" value="Cyclin_D1_bind"/>
    <property type="match status" value="1"/>
</dbReference>
<dbReference type="PANTHER" id="PTHR33917">
    <property type="entry name" value="PROTEIN EXECUTER 1, CHLOROPLASTIC"/>
    <property type="match status" value="1"/>
</dbReference>
<evidence type="ECO:0000313" key="3">
    <source>
        <dbReference type="EnsemblProtists" id="EOD05347"/>
    </source>
</evidence>
<dbReference type="EnsemblProtists" id="EOD05347">
    <property type="protein sequence ID" value="EOD05347"/>
    <property type="gene ID" value="EMIHUDRAFT_420673"/>
</dbReference>
<dbReference type="OMA" id="HRFDEIS"/>
<dbReference type="RefSeq" id="XP_005757776.1">
    <property type="nucleotide sequence ID" value="XM_005757719.1"/>
</dbReference>
<protein>
    <recommendedName>
        <fullName evidence="2">UVR domain-containing protein</fullName>
    </recommendedName>
</protein>
<dbReference type="GO" id="GO:0042651">
    <property type="term" value="C:thylakoid membrane"/>
    <property type="evidence" value="ECO:0007669"/>
    <property type="project" value="TreeGrafter"/>
</dbReference>
<dbReference type="KEGG" id="ehx:EMIHUDRAFT_440435"/>
<dbReference type="GeneID" id="17251427"/>
<organism evidence="3 4">
    <name type="scientific">Emiliania huxleyi (strain CCMP1516)</name>
    <dbReference type="NCBI Taxonomy" id="280463"/>
    <lineage>
        <taxon>Eukaryota</taxon>
        <taxon>Haptista</taxon>
        <taxon>Haptophyta</taxon>
        <taxon>Prymnesiophyceae</taxon>
        <taxon>Isochrysidales</taxon>
        <taxon>Noelaerhabdaceae</taxon>
        <taxon>Emiliania</taxon>
    </lineage>
</organism>
<dbReference type="PaxDb" id="2903-EOD05347"/>
<dbReference type="eggNOG" id="ENOG502SAD3">
    <property type="taxonomic scope" value="Eukaryota"/>
</dbReference>
<dbReference type="UniPathway" id="UPA00143"/>
<dbReference type="RefSeq" id="XP_005789550.1">
    <property type="nucleotide sequence ID" value="XM_005789493.1"/>
</dbReference>
<dbReference type="PROSITE" id="PS50151">
    <property type="entry name" value="UVR"/>
    <property type="match status" value="1"/>
</dbReference>
<dbReference type="KEGG" id="ehx:EMIHUDRAFT_420673"/>
<dbReference type="EnsemblProtists" id="EOD37121">
    <property type="protein sequence ID" value="EOD37121"/>
    <property type="gene ID" value="EMIHUDRAFT_440435"/>
</dbReference>
<dbReference type="GO" id="GO:0010343">
    <property type="term" value="P:singlet oxygen-mediated programmed cell death"/>
    <property type="evidence" value="ECO:0007669"/>
    <property type="project" value="InterPro"/>
</dbReference>
<dbReference type="AlphaFoldDB" id="A0A0D3I262"/>